<evidence type="ECO:0000256" key="5">
    <source>
        <dbReference type="PROSITE-ProRule" id="PRU00277"/>
    </source>
</evidence>
<dbReference type="InterPro" id="IPR001179">
    <property type="entry name" value="PPIase_FKBP_dom"/>
</dbReference>
<comment type="similarity">
    <text evidence="2 6">Belongs to the FKBP-type PPIase family.</text>
</comment>
<keyword evidence="4 5" id="KW-0413">Isomerase</keyword>
<keyword evidence="10" id="KW-1185">Reference proteome</keyword>
<dbReference type="SUPFAM" id="SSF54534">
    <property type="entry name" value="FKBP-like"/>
    <property type="match status" value="1"/>
</dbReference>
<evidence type="ECO:0000256" key="2">
    <source>
        <dbReference type="ARBA" id="ARBA00006577"/>
    </source>
</evidence>
<dbReference type="InterPro" id="IPR046357">
    <property type="entry name" value="PPIase_dom_sf"/>
</dbReference>
<keyword evidence="7" id="KW-0732">Signal</keyword>
<comment type="caution">
    <text evidence="9">The sequence shown here is derived from an EMBL/GenBank/DDBJ whole genome shotgun (WGS) entry which is preliminary data.</text>
</comment>
<sequence length="144" mass="15792">MVRTLLVGWLLLAAVAGQAQVPRPDTLQTVRGVRYVLHEAGTGELPSANGRVVVHYSAFLPNGRLFDSSATHGRPVRLRLGRGEVIQGWEELLPLLHAGARVWARIPAALAYGAAGQRDPDDERLYRVPPNTDLLFELSIVRVN</sequence>
<feature type="signal peptide" evidence="7">
    <location>
        <begin position="1"/>
        <end position="19"/>
    </location>
</feature>
<evidence type="ECO:0000256" key="3">
    <source>
        <dbReference type="ARBA" id="ARBA00023110"/>
    </source>
</evidence>
<gene>
    <name evidence="9" type="ORF">GCM10023186_37500</name>
</gene>
<feature type="chain" id="PRO_5045594523" description="Peptidyl-prolyl cis-trans isomerase" evidence="7">
    <location>
        <begin position="20"/>
        <end position="144"/>
    </location>
</feature>
<protein>
    <recommendedName>
        <fullName evidence="6">Peptidyl-prolyl cis-trans isomerase</fullName>
        <ecNumber evidence="6">5.2.1.8</ecNumber>
    </recommendedName>
</protein>
<comment type="catalytic activity">
    <reaction evidence="1 5 6">
        <text>[protein]-peptidylproline (omega=180) = [protein]-peptidylproline (omega=0)</text>
        <dbReference type="Rhea" id="RHEA:16237"/>
        <dbReference type="Rhea" id="RHEA-COMP:10747"/>
        <dbReference type="Rhea" id="RHEA-COMP:10748"/>
        <dbReference type="ChEBI" id="CHEBI:83833"/>
        <dbReference type="ChEBI" id="CHEBI:83834"/>
        <dbReference type="EC" id="5.2.1.8"/>
    </reaction>
</comment>
<evidence type="ECO:0000256" key="6">
    <source>
        <dbReference type="RuleBase" id="RU003915"/>
    </source>
</evidence>
<dbReference type="PANTHER" id="PTHR43811">
    <property type="entry name" value="FKBP-TYPE PEPTIDYL-PROLYL CIS-TRANS ISOMERASE FKPA"/>
    <property type="match status" value="1"/>
</dbReference>
<dbReference type="PANTHER" id="PTHR43811:SF19">
    <property type="entry name" value="39 KDA FK506-BINDING NUCLEAR PROTEIN"/>
    <property type="match status" value="1"/>
</dbReference>
<evidence type="ECO:0000256" key="4">
    <source>
        <dbReference type="ARBA" id="ARBA00023235"/>
    </source>
</evidence>
<feature type="domain" description="PPIase FKBP-type" evidence="8">
    <location>
        <begin position="49"/>
        <end position="144"/>
    </location>
</feature>
<dbReference type="PROSITE" id="PS50059">
    <property type="entry name" value="FKBP_PPIASE"/>
    <property type="match status" value="1"/>
</dbReference>
<dbReference type="Proteomes" id="UP001500454">
    <property type="component" value="Unassembled WGS sequence"/>
</dbReference>
<dbReference type="Pfam" id="PF00254">
    <property type="entry name" value="FKBP_C"/>
    <property type="match status" value="1"/>
</dbReference>
<dbReference type="Gene3D" id="3.10.50.40">
    <property type="match status" value="1"/>
</dbReference>
<accession>A0ABP8JFB8</accession>
<dbReference type="EC" id="5.2.1.8" evidence="6"/>
<dbReference type="RefSeq" id="WP_345226822.1">
    <property type="nucleotide sequence ID" value="NZ_BAABHA010000014.1"/>
</dbReference>
<evidence type="ECO:0000313" key="10">
    <source>
        <dbReference type="Proteomes" id="UP001500454"/>
    </source>
</evidence>
<name>A0ABP8JFB8_9BACT</name>
<dbReference type="EMBL" id="BAABHA010000014">
    <property type="protein sequence ID" value="GAA4389838.1"/>
    <property type="molecule type" value="Genomic_DNA"/>
</dbReference>
<evidence type="ECO:0000259" key="8">
    <source>
        <dbReference type="PROSITE" id="PS50059"/>
    </source>
</evidence>
<keyword evidence="3 5" id="KW-0697">Rotamase</keyword>
<evidence type="ECO:0000256" key="7">
    <source>
        <dbReference type="SAM" id="SignalP"/>
    </source>
</evidence>
<proteinExistence type="inferred from homology"/>
<reference evidence="10" key="1">
    <citation type="journal article" date="2019" name="Int. J. Syst. Evol. Microbiol.">
        <title>The Global Catalogue of Microorganisms (GCM) 10K type strain sequencing project: providing services to taxonomists for standard genome sequencing and annotation.</title>
        <authorList>
            <consortium name="The Broad Institute Genomics Platform"/>
            <consortium name="The Broad Institute Genome Sequencing Center for Infectious Disease"/>
            <person name="Wu L."/>
            <person name="Ma J."/>
        </authorList>
    </citation>
    <scope>NUCLEOTIDE SEQUENCE [LARGE SCALE GENOMIC DNA]</scope>
    <source>
        <strain evidence="10">JCM 17924</strain>
    </source>
</reference>
<evidence type="ECO:0000256" key="1">
    <source>
        <dbReference type="ARBA" id="ARBA00000971"/>
    </source>
</evidence>
<evidence type="ECO:0000313" key="9">
    <source>
        <dbReference type="EMBL" id="GAA4389838.1"/>
    </source>
</evidence>
<organism evidence="9 10">
    <name type="scientific">Hymenobacter koreensis</name>
    <dbReference type="NCBI Taxonomy" id="1084523"/>
    <lineage>
        <taxon>Bacteria</taxon>
        <taxon>Pseudomonadati</taxon>
        <taxon>Bacteroidota</taxon>
        <taxon>Cytophagia</taxon>
        <taxon>Cytophagales</taxon>
        <taxon>Hymenobacteraceae</taxon>
        <taxon>Hymenobacter</taxon>
    </lineage>
</organism>